<dbReference type="Proteomes" id="UP000507245">
    <property type="component" value="Unassembled WGS sequence"/>
</dbReference>
<keyword evidence="2" id="KW-1185">Reference proteome</keyword>
<dbReference type="AlphaFoldDB" id="A0A6J5WP43"/>
<sequence>MPSAGALGWVVRLGHCDISRSRAVEDSARSWKKDWSWASATLARVEIFARVVRAGPLCDLAGPLETRRSWEAPEVWLLGQIPIGPESIKLRYGSFRHTFGKRKLPLLEPEGLGFCQALEPGRLWCGLCMKTQFGGPFCSNGWLFSFAPIRDVDMEAAVGDA</sequence>
<accession>A0A6J5WP43</accession>
<dbReference type="EMBL" id="CAEKKB010000002">
    <property type="protein sequence ID" value="CAB4300098.1"/>
    <property type="molecule type" value="Genomic_DNA"/>
</dbReference>
<evidence type="ECO:0000313" key="2">
    <source>
        <dbReference type="Proteomes" id="UP000507245"/>
    </source>
</evidence>
<protein>
    <submittedName>
        <fullName evidence="1">Uncharacterized protein</fullName>
    </submittedName>
</protein>
<evidence type="ECO:0000313" key="1">
    <source>
        <dbReference type="EMBL" id="CAB4300098.1"/>
    </source>
</evidence>
<organism evidence="1 2">
    <name type="scientific">Prunus armeniaca</name>
    <name type="common">Apricot</name>
    <name type="synonym">Armeniaca vulgaris</name>
    <dbReference type="NCBI Taxonomy" id="36596"/>
    <lineage>
        <taxon>Eukaryota</taxon>
        <taxon>Viridiplantae</taxon>
        <taxon>Streptophyta</taxon>
        <taxon>Embryophyta</taxon>
        <taxon>Tracheophyta</taxon>
        <taxon>Spermatophyta</taxon>
        <taxon>Magnoliopsida</taxon>
        <taxon>eudicotyledons</taxon>
        <taxon>Gunneridae</taxon>
        <taxon>Pentapetalae</taxon>
        <taxon>rosids</taxon>
        <taxon>fabids</taxon>
        <taxon>Rosales</taxon>
        <taxon>Rosaceae</taxon>
        <taxon>Amygdaloideae</taxon>
        <taxon>Amygdaleae</taxon>
        <taxon>Prunus</taxon>
    </lineage>
</organism>
<proteinExistence type="predicted"/>
<name>A0A6J5WP43_PRUAR</name>
<reference evidence="2" key="1">
    <citation type="journal article" date="2020" name="Genome Biol.">
        <title>Gamete binning: chromosome-level and haplotype-resolved genome assembly enabled by high-throughput single-cell sequencing of gamete genomes.</title>
        <authorList>
            <person name="Campoy J.A."/>
            <person name="Sun H."/>
            <person name="Goel M."/>
            <person name="Jiao W.-B."/>
            <person name="Folz-Donahue K."/>
            <person name="Wang N."/>
            <person name="Rubio M."/>
            <person name="Liu C."/>
            <person name="Kukat C."/>
            <person name="Ruiz D."/>
            <person name="Huettel B."/>
            <person name="Schneeberger K."/>
        </authorList>
    </citation>
    <scope>NUCLEOTIDE SEQUENCE [LARGE SCALE GENOMIC DNA]</scope>
    <source>
        <strain evidence="2">cv. Rojo Pasion</strain>
    </source>
</reference>
<gene>
    <name evidence="1" type="ORF">ORAREDHAP_LOCUS15005</name>
</gene>